<evidence type="ECO:0000313" key="9">
    <source>
        <dbReference type="EMBL" id="OBV39193.1"/>
    </source>
</evidence>
<feature type="domain" description="Signal transduction histidine kinase subgroup 3 dimerisation and phosphoacceptor" evidence="8">
    <location>
        <begin position="795"/>
        <end position="858"/>
    </location>
</feature>
<dbReference type="GO" id="GO:0046983">
    <property type="term" value="F:protein dimerization activity"/>
    <property type="evidence" value="ECO:0007669"/>
    <property type="project" value="InterPro"/>
</dbReference>
<proteinExistence type="predicted"/>
<dbReference type="Pfam" id="PF07495">
    <property type="entry name" value="Y_Y_Y"/>
    <property type="match status" value="1"/>
</dbReference>
<evidence type="ECO:0000256" key="5">
    <source>
        <dbReference type="SAM" id="SignalP"/>
    </source>
</evidence>
<protein>
    <submittedName>
        <fullName evidence="9">Signal transduction histidine kinase</fullName>
    </submittedName>
</protein>
<dbReference type="InterPro" id="IPR011712">
    <property type="entry name" value="Sig_transdc_His_kin_sub3_dim/P"/>
</dbReference>
<dbReference type="InterPro" id="IPR011123">
    <property type="entry name" value="Y_Y_Y"/>
</dbReference>
<dbReference type="Gene3D" id="2.130.10.10">
    <property type="entry name" value="YVTN repeat-like/Quinoprotein amine dehydrogenase"/>
    <property type="match status" value="3"/>
</dbReference>
<accession>A0A1A7C4F4</accession>
<evidence type="ECO:0000256" key="2">
    <source>
        <dbReference type="ARBA" id="ARBA00022777"/>
    </source>
</evidence>
<keyword evidence="3" id="KW-0902">Two-component regulatory system</keyword>
<dbReference type="InterPro" id="IPR050482">
    <property type="entry name" value="Sensor_HK_TwoCompSys"/>
</dbReference>
<dbReference type="Proteomes" id="UP000092713">
    <property type="component" value="Unassembled WGS sequence"/>
</dbReference>
<dbReference type="InterPro" id="IPR036890">
    <property type="entry name" value="HATPase_C_sf"/>
</dbReference>
<feature type="transmembrane region" description="Helical" evidence="4">
    <location>
        <begin position="752"/>
        <end position="772"/>
    </location>
</feature>
<dbReference type="GO" id="GO:0016020">
    <property type="term" value="C:membrane"/>
    <property type="evidence" value="ECO:0007669"/>
    <property type="project" value="InterPro"/>
</dbReference>
<dbReference type="PANTHER" id="PTHR24421">
    <property type="entry name" value="NITRATE/NITRITE SENSOR PROTEIN NARX-RELATED"/>
    <property type="match status" value="1"/>
</dbReference>
<dbReference type="InterPro" id="IPR003594">
    <property type="entry name" value="HATPase_dom"/>
</dbReference>
<keyword evidence="4" id="KW-0472">Membrane</keyword>
<dbReference type="OrthoDB" id="5384984at2"/>
<keyword evidence="2 9" id="KW-0418">Kinase</keyword>
<evidence type="ECO:0000256" key="4">
    <source>
        <dbReference type="SAM" id="Phobius"/>
    </source>
</evidence>
<dbReference type="SUPFAM" id="SSF63829">
    <property type="entry name" value="Calcium-dependent phosphotriesterase"/>
    <property type="match status" value="2"/>
</dbReference>
<dbReference type="InterPro" id="IPR015943">
    <property type="entry name" value="WD40/YVTN_repeat-like_dom_sf"/>
</dbReference>
<gene>
    <name evidence="9" type="ORF">ASR47_10097</name>
</gene>
<feature type="domain" description="Two component regulator three Y" evidence="7">
    <location>
        <begin position="683"/>
        <end position="744"/>
    </location>
</feature>
<dbReference type="Gene3D" id="1.20.5.1930">
    <property type="match status" value="1"/>
</dbReference>
<sequence length="996" mass="108031">MLPRLPRVLLLAVSLAALHLCAAGAPAPAPAPLLSDYSHSAWGAVQGAPVDVLKFAQGKDGWLWIATATGLYRYDGVHFERTDSVYGHRLPSSNVLGLAIAPDGAIWIGYRLGGVTVFRPDGARNYGAAEGLPTGAVLHIERAPDGAIWVGTRDGAARLAPGAERFEAQGENVGLPTRRVYQVLFGRDGTQWMGTMYGVFFRKPGQARFSHAWPRTMLVSMAEAPDGAIWAVDNENHYYRVRTSEPPGKGPLQPDAIGNGMRFDRDGTMWLFSADGIERKFVPGGPVLPAQRLTRQNGISGPLPQSSFQDREGNLWFGTSAGLDRLRPNRLKTLPVAEPFDHPGMLPGPDGDVWIGDYAGDIRSFTADGVKKVELKGHLAASHWAPDGSLWLGNELGLHHRAADGVFTAVALPPGVAGLDPQALQQDRAGDLWAAFSGGGLFRRTSGSWIRDGGLSGLPTVLTTAMAMDGQGTVWLGHADNTISLVKQDQHDGAVKQLGARDGLQLGAVLQLYRDGGSMWAGGEHGVALYRAGRFLPLRGRQDDTFRGVSGMLRLPDGDLWLHGADGIYHITASSLASWLADTARPVEFERFDALDGLQGHAAQLRPLPSMIRAPDGKLWFATAATIAMLDPAHIRRNALPPPVQIHSVLADGKPWTAQAGQPLSLPQGSKNLQIGFTALSLSMPERVRLRYRLTGVDAGWQEAVGRREAYYTNLGPGSYRFEVLAANEDGVWNTQGARMDIAIAPTFVQTAWFKLLLALAGALLLYGGYVLRIRSLKRSMHARLHERLQERLAERSRIARSLHDTLLQSVQGLILSFHAHAHMLPQGTRERARLDGTLNLADQLLIEGRDQIMDLRAVAPPDELRLALQQFGKGLAEHRAHAFEVRVSGVCRRLQPCVHDEIYAIAREALFNASRYADAAHIVLELDYAEQAFILRVHDDGCGLDDAVAQAGRPGHWGLVGMRERAASIEASLSITSRPGAGTQIEVNVPGRLAY</sequence>
<dbReference type="Pfam" id="PF07730">
    <property type="entry name" value="HisKA_3"/>
    <property type="match status" value="1"/>
</dbReference>
<dbReference type="PANTHER" id="PTHR24421:SF62">
    <property type="entry name" value="SENSORY TRANSDUCTION HISTIDINE KINASE"/>
    <property type="match status" value="1"/>
</dbReference>
<keyword evidence="4" id="KW-1133">Transmembrane helix</keyword>
<dbReference type="PATRIC" id="fig|1747903.4.peg.2770"/>
<evidence type="ECO:0000259" key="6">
    <source>
        <dbReference type="Pfam" id="PF02518"/>
    </source>
</evidence>
<dbReference type="EMBL" id="LOCQ01000054">
    <property type="protein sequence ID" value="OBV39193.1"/>
    <property type="molecule type" value="Genomic_DNA"/>
</dbReference>
<dbReference type="Gene3D" id="3.30.565.10">
    <property type="entry name" value="Histidine kinase-like ATPase, C-terminal domain"/>
    <property type="match status" value="1"/>
</dbReference>
<dbReference type="GO" id="GO:0000155">
    <property type="term" value="F:phosphorelay sensor kinase activity"/>
    <property type="evidence" value="ECO:0007669"/>
    <property type="project" value="InterPro"/>
</dbReference>
<evidence type="ECO:0000256" key="1">
    <source>
        <dbReference type="ARBA" id="ARBA00022679"/>
    </source>
</evidence>
<name>A0A1A7C4F4_9BURK</name>
<keyword evidence="10" id="KW-1185">Reference proteome</keyword>
<dbReference type="SUPFAM" id="SSF55874">
    <property type="entry name" value="ATPase domain of HSP90 chaperone/DNA topoisomerase II/histidine kinase"/>
    <property type="match status" value="1"/>
</dbReference>
<dbReference type="Pfam" id="PF02518">
    <property type="entry name" value="HATPase_c"/>
    <property type="match status" value="1"/>
</dbReference>
<dbReference type="InterPro" id="IPR013783">
    <property type="entry name" value="Ig-like_fold"/>
</dbReference>
<reference evidence="9 10" key="1">
    <citation type="submission" date="2016-04" db="EMBL/GenBank/DDBJ databases">
        <title>Draft genome sequence of Janthinobacterium psychrotolerans sp. nov., isolated from freshwater sediments in Denmark.</title>
        <authorList>
            <person name="Gong X."/>
            <person name="Skrivergaard S."/>
            <person name="Korsgaard B.S."/>
            <person name="Schreiber L."/>
            <person name="Marshall I.P."/>
            <person name="Finster K."/>
            <person name="Schramm A."/>
        </authorList>
    </citation>
    <scope>NUCLEOTIDE SEQUENCE [LARGE SCALE GENOMIC DNA]</scope>
    <source>
        <strain evidence="9 10">S3-2</strain>
    </source>
</reference>
<keyword evidence="1" id="KW-0808">Transferase</keyword>
<evidence type="ECO:0000259" key="7">
    <source>
        <dbReference type="Pfam" id="PF07495"/>
    </source>
</evidence>
<keyword evidence="5" id="KW-0732">Signal</keyword>
<evidence type="ECO:0000256" key="3">
    <source>
        <dbReference type="ARBA" id="ARBA00023012"/>
    </source>
</evidence>
<feature type="domain" description="Histidine kinase/HSP90-like ATPase" evidence="6">
    <location>
        <begin position="901"/>
        <end position="991"/>
    </location>
</feature>
<dbReference type="STRING" id="1747903.ASR47_10097"/>
<comment type="caution">
    <text evidence="9">The sequence shown here is derived from an EMBL/GenBank/DDBJ whole genome shotgun (WGS) entry which is preliminary data.</text>
</comment>
<dbReference type="RefSeq" id="WP_065307969.1">
    <property type="nucleotide sequence ID" value="NZ_LOCQ01000054.1"/>
</dbReference>
<dbReference type="Gene3D" id="2.60.40.10">
    <property type="entry name" value="Immunoglobulins"/>
    <property type="match status" value="1"/>
</dbReference>
<organism evidence="9 10">
    <name type="scientific">Janthinobacterium psychrotolerans</name>
    <dbReference type="NCBI Taxonomy" id="1747903"/>
    <lineage>
        <taxon>Bacteria</taxon>
        <taxon>Pseudomonadati</taxon>
        <taxon>Pseudomonadota</taxon>
        <taxon>Betaproteobacteria</taxon>
        <taxon>Burkholderiales</taxon>
        <taxon>Oxalobacteraceae</taxon>
        <taxon>Janthinobacterium</taxon>
    </lineage>
</organism>
<feature type="chain" id="PRO_5008355762" evidence="5">
    <location>
        <begin position="23"/>
        <end position="996"/>
    </location>
</feature>
<dbReference type="CDD" id="cd16917">
    <property type="entry name" value="HATPase_UhpB-NarQ-NarX-like"/>
    <property type="match status" value="1"/>
</dbReference>
<evidence type="ECO:0000313" key="10">
    <source>
        <dbReference type="Proteomes" id="UP000092713"/>
    </source>
</evidence>
<feature type="signal peptide" evidence="5">
    <location>
        <begin position="1"/>
        <end position="22"/>
    </location>
</feature>
<keyword evidence="4" id="KW-0812">Transmembrane</keyword>
<evidence type="ECO:0000259" key="8">
    <source>
        <dbReference type="Pfam" id="PF07730"/>
    </source>
</evidence>
<dbReference type="AlphaFoldDB" id="A0A1A7C4F4"/>